<feature type="domain" description="Putative Flp pilus-assembly TadG-like N-terminal" evidence="2">
    <location>
        <begin position="13"/>
        <end position="56"/>
    </location>
</feature>
<dbReference type="EMBL" id="WVDC01000005">
    <property type="protein sequence ID" value="NKW42487.1"/>
    <property type="molecule type" value="Genomic_DNA"/>
</dbReference>
<evidence type="ECO:0000259" key="2">
    <source>
        <dbReference type="Pfam" id="PF13400"/>
    </source>
</evidence>
<dbReference type="Proteomes" id="UP000603463">
    <property type="component" value="Unassembled WGS sequence"/>
</dbReference>
<dbReference type="Pfam" id="PF13400">
    <property type="entry name" value="Tad"/>
    <property type="match status" value="1"/>
</dbReference>
<organism evidence="3 6">
    <name type="scientific">Rhodococcus hoagii</name>
    <name type="common">Corynebacterium equii</name>
    <dbReference type="NCBI Taxonomy" id="43767"/>
    <lineage>
        <taxon>Bacteria</taxon>
        <taxon>Bacillati</taxon>
        <taxon>Actinomycetota</taxon>
        <taxon>Actinomycetes</taxon>
        <taxon>Mycobacteriales</taxon>
        <taxon>Nocardiaceae</taxon>
        <taxon>Prescottella</taxon>
    </lineage>
</organism>
<keyword evidence="1" id="KW-0812">Transmembrane</keyword>
<protein>
    <recommendedName>
        <fullName evidence="2">Putative Flp pilus-assembly TadG-like N-terminal domain-containing protein</fullName>
    </recommendedName>
</protein>
<name>A0A9Q5F4C7_RHOHA</name>
<evidence type="ECO:0000313" key="6">
    <source>
        <dbReference type="Proteomes" id="UP000808906"/>
    </source>
</evidence>
<evidence type="ECO:0000313" key="5">
    <source>
        <dbReference type="EMBL" id="NKW42487.1"/>
    </source>
</evidence>
<reference evidence="4" key="2">
    <citation type="journal article" date="2020" name="Environ. Microbiol.">
        <title>The novel and transferable erm(51) gene confers Macrolides, Lincosamides, and Streptogramins B (MLSB) resistance to clonal Rhodococcus equi in the environment.</title>
        <authorList>
            <person name="Huber L."/>
            <person name="Giguere S."/>
            <person name="Slovis N.M."/>
            <person name="Alvarez-Narvaez S."/>
            <person name="Hart K.A."/>
            <person name="Greiter M."/>
            <person name="Morris E.R.A."/>
            <person name="Cohen N.D."/>
        </authorList>
    </citation>
    <scope>NUCLEOTIDE SEQUENCE</scope>
    <source>
        <strain evidence="4">Lh_116_1</strain>
        <strain evidence="5">Lh_16_1</strain>
    </source>
</reference>
<feature type="transmembrane region" description="Helical" evidence="1">
    <location>
        <begin position="12"/>
        <end position="34"/>
    </location>
</feature>
<keyword evidence="1" id="KW-1133">Transmembrane helix</keyword>
<evidence type="ECO:0000256" key="1">
    <source>
        <dbReference type="SAM" id="Phobius"/>
    </source>
</evidence>
<dbReference type="EMBL" id="WVBC01000034">
    <property type="protein sequence ID" value="NKT81481.1"/>
    <property type="molecule type" value="Genomic_DNA"/>
</dbReference>
<dbReference type="InterPro" id="IPR028087">
    <property type="entry name" value="Tad_N"/>
</dbReference>
<accession>A0A9Q5F4C7</accession>
<sequence length="318" mass="32905">MWRLKDRLEDESGAVAVTVALLTVVLLGFAAISIDIGANYAEKRQLQNGADAAALALAQDTLCKSALGATAAADSWVRSNVNGGNARGAAVIDIARRKVTATASAVGSDGQPGRQNLFAPVIGSDRSQISATASAGCGHPLAGTAALPLTFHKCHFVAPGVKILVQYNTTAPRCNGISGNVAPGNFGWLRGTDGDCSALISTSVYATPGDSGNNIPSACKPEIERLRGAVALLPIYDVAGGTGSGGWFHIVGFAGFKIEGYRFSGNPEYNWQNNIHGDLSCTGNCRGVIGRYVETVSLESEFTMGGQDFGVTVVNLLD</sequence>
<dbReference type="EMBL" id="WUXR01000018">
    <property type="protein sequence ID" value="MBM4568187.1"/>
    <property type="molecule type" value="Genomic_DNA"/>
</dbReference>
<evidence type="ECO:0000313" key="4">
    <source>
        <dbReference type="EMBL" id="NKT81481.1"/>
    </source>
</evidence>
<dbReference type="Proteomes" id="UP000808906">
    <property type="component" value="Unassembled WGS sequence"/>
</dbReference>
<proteinExistence type="predicted"/>
<reference evidence="3" key="1">
    <citation type="submission" date="2019-11" db="EMBL/GenBank/DDBJ databases">
        <title>Spread of Macrolides and rifampicin resistant Rhodococcus equi in clinical isolates in the USA.</title>
        <authorList>
            <person name="Alvarez-Narvaez S."/>
            <person name="Huber L."/>
            <person name="Cohen N.D."/>
            <person name="Slovis N."/>
            <person name="Greiter M."/>
            <person name="Giguere S."/>
            <person name="Hart K."/>
        </authorList>
    </citation>
    <scope>NUCLEOTIDE SEQUENCE</scope>
    <source>
        <strain evidence="3">Lh_17</strain>
    </source>
</reference>
<dbReference type="Proteomes" id="UP000608063">
    <property type="component" value="Unassembled WGS sequence"/>
</dbReference>
<gene>
    <name evidence="3" type="ORF">GS441_23040</name>
    <name evidence="4" type="ORF">GS882_25760</name>
    <name evidence="5" type="ORF">GS947_12910</name>
</gene>
<dbReference type="RefSeq" id="WP_084846768.1">
    <property type="nucleotide sequence ID" value="NZ_AP024181.1"/>
</dbReference>
<dbReference type="AlphaFoldDB" id="A0A9Q5F4C7"/>
<keyword evidence="1" id="KW-0472">Membrane</keyword>
<evidence type="ECO:0000313" key="3">
    <source>
        <dbReference type="EMBL" id="MBM4568187.1"/>
    </source>
</evidence>
<comment type="caution">
    <text evidence="3">The sequence shown here is derived from an EMBL/GenBank/DDBJ whole genome shotgun (WGS) entry which is preliminary data.</text>
</comment>